<reference evidence="2" key="2">
    <citation type="submission" date="1999-03" db="EMBL/GenBank/DDBJ databases">
        <authorList>
            <person name="Simmonds M.N."/>
            <person name="Badcock K."/>
        </authorList>
    </citation>
    <scope>NUCLEOTIDE SEQUENCE</scope>
</reference>
<reference evidence="1 3" key="4">
    <citation type="submission" date="2018-05" db="EMBL/GenBank/DDBJ databases">
        <title>Evolution of small genomes with special reference to Mycobacterium leprae.</title>
        <authorList>
            <person name="Mohanty P.S."/>
            <person name="Bansal A.K."/>
            <person name="Gupta U.D."/>
            <person name="Naaz F."/>
            <person name="Dwivedi V.D."/>
            <person name="Singh H."/>
            <person name="Gupta G."/>
            <person name="Sharma S."/>
            <person name="Arora M."/>
        </authorList>
    </citation>
    <scope>NUCLEOTIDE SEQUENCE [LARGE SCALE GENOMIC DNA]</scope>
    <source>
        <strain evidence="1 3">MRHRU-235-G</strain>
    </source>
</reference>
<reference evidence="2" key="3">
    <citation type="submission" date="1999-03" db="EMBL/GenBank/DDBJ databases">
        <authorList>
            <person name="James K.D."/>
            <person name="Parkhill J."/>
            <person name="Barrell B.G."/>
            <person name="Rajandream M.A."/>
        </authorList>
    </citation>
    <scope>NUCLEOTIDE SEQUENCE</scope>
</reference>
<dbReference type="EMBL" id="AL049571">
    <property type="protein sequence ID" value="CAB40288.1"/>
    <property type="molecule type" value="Genomic_DNA"/>
</dbReference>
<protein>
    <submittedName>
        <fullName evidence="2">Uncharacterized protein MLCB561.06</fullName>
    </submittedName>
</protein>
<evidence type="ECO:0000313" key="1">
    <source>
        <dbReference type="EMBL" id="AWV48413.1"/>
    </source>
</evidence>
<sequence length="97" mass="10292">MFGIARNFNSMPDTTAKFMAALTSRAVQEGWPVTLSSGMISYTGLIGSGYIVTSMATSSSWGSKSPIVSVIAMELPAVPNVQNYRCFAKVRMASATS</sequence>
<dbReference type="EMBL" id="CP029543">
    <property type="protein sequence ID" value="AWV48413.1"/>
    <property type="molecule type" value="Genomic_DNA"/>
</dbReference>
<name>Q9X7D1_MYCLR</name>
<dbReference type="Proteomes" id="UP000249682">
    <property type="component" value="Chromosome"/>
</dbReference>
<accession>Q9X7D1</accession>
<reference evidence="2" key="1">
    <citation type="journal article" date="1993" name="Mol. Microbiol.">
        <title>Use of an ordered cosmid library to deduce the genomic organization of Mycobacterium leprae.</title>
        <authorList>
            <person name="Eiglmeier K."/>
            <person name="Honore N."/>
            <person name="Woods S.A."/>
            <person name="Caudron B."/>
            <person name="Cole S.T."/>
        </authorList>
    </citation>
    <scope>NUCLEOTIDE SEQUENCE</scope>
</reference>
<gene>
    <name evidence="2" type="primary">MLCB561.06</name>
    <name evidence="1" type="ORF">DIJ64_11080</name>
</gene>
<proteinExistence type="predicted"/>
<evidence type="ECO:0000313" key="2">
    <source>
        <dbReference type="EMBL" id="CAB40288.1"/>
    </source>
</evidence>
<dbReference type="AlphaFoldDB" id="Q9X7D1"/>
<evidence type="ECO:0000313" key="3">
    <source>
        <dbReference type="Proteomes" id="UP000249682"/>
    </source>
</evidence>
<organism evidence="2">
    <name type="scientific">Mycobacterium leprae</name>
    <dbReference type="NCBI Taxonomy" id="1769"/>
    <lineage>
        <taxon>Bacteria</taxon>
        <taxon>Bacillati</taxon>
        <taxon>Actinomycetota</taxon>
        <taxon>Actinomycetes</taxon>
        <taxon>Mycobacteriales</taxon>
        <taxon>Mycobacteriaceae</taxon>
        <taxon>Mycobacterium</taxon>
    </lineage>
</organism>